<accession>A0A2L1GLC2</accession>
<dbReference type="OrthoDB" id="9787351at2"/>
<dbReference type="InterPro" id="IPR012437">
    <property type="entry name" value="DUF1638"/>
</dbReference>
<reference evidence="2 3" key="1">
    <citation type="journal article" date="2018" name="MBio">
        <title>Insights into the evolution of host association through the isolation and characterization of a novel human periodontal pathobiont, Desulfobulbus oralis.</title>
        <authorList>
            <person name="Cross K.L."/>
            <person name="Chirania P."/>
            <person name="Xiong W."/>
            <person name="Beall C.J."/>
            <person name="Elkins J.G."/>
            <person name="Giannone R.J."/>
            <person name="Griffen A.L."/>
            <person name="Guss A.M."/>
            <person name="Hettich R.L."/>
            <person name="Joshi S.S."/>
            <person name="Mokrzan E.M."/>
            <person name="Martin R.K."/>
            <person name="Zhulin I.B."/>
            <person name="Leys E.J."/>
            <person name="Podar M."/>
        </authorList>
    </citation>
    <scope>NUCLEOTIDE SEQUENCE [LARGE SCALE GENOMIC DNA]</scope>
    <source>
        <strain evidence="2 3">ORNL</strain>
    </source>
</reference>
<sequence length="254" mass="28158">MHTVLLACEVLRPELEMLAAKMADPPEMHFLEQRLHDYPEQLRLRVQAAIDALEQAHTGDLAILCGYGLCGRGLCGVSTGRAVLILPRLHDCIPLLLGESQAATNASSREGATFWISPGWLKYLLIPFYAESHRRFELYAQKAGPIKAARMVRAENALLSAYKTFCHIRWPEMGEDWVEEAQRIAGLANLPYAERPGRSRYMAEFLAGGKDPEKFLHLAPGESADMDADGLVIAVACPRRSVVPLPEKSRRAAP</sequence>
<gene>
    <name evidence="2" type="ORF">CAY53_02445</name>
</gene>
<protein>
    <recommendedName>
        <fullName evidence="1">DUF1638 domain-containing protein</fullName>
    </recommendedName>
</protein>
<dbReference type="AlphaFoldDB" id="A0A2L1GLC2"/>
<dbReference type="Pfam" id="PF07796">
    <property type="entry name" value="DUF1638"/>
    <property type="match status" value="1"/>
</dbReference>
<dbReference type="Proteomes" id="UP000239867">
    <property type="component" value="Chromosome"/>
</dbReference>
<keyword evidence="3" id="KW-1185">Reference proteome</keyword>
<evidence type="ECO:0000259" key="1">
    <source>
        <dbReference type="Pfam" id="PF07796"/>
    </source>
</evidence>
<evidence type="ECO:0000313" key="3">
    <source>
        <dbReference type="Proteomes" id="UP000239867"/>
    </source>
</evidence>
<evidence type="ECO:0000313" key="2">
    <source>
        <dbReference type="EMBL" id="AVD70475.1"/>
    </source>
</evidence>
<feature type="domain" description="DUF1638" evidence="1">
    <location>
        <begin position="30"/>
        <end position="204"/>
    </location>
</feature>
<organism evidence="2 3">
    <name type="scientific">Desulfobulbus oralis</name>
    <dbReference type="NCBI Taxonomy" id="1986146"/>
    <lineage>
        <taxon>Bacteria</taxon>
        <taxon>Pseudomonadati</taxon>
        <taxon>Thermodesulfobacteriota</taxon>
        <taxon>Desulfobulbia</taxon>
        <taxon>Desulfobulbales</taxon>
        <taxon>Desulfobulbaceae</taxon>
        <taxon>Desulfobulbus</taxon>
    </lineage>
</organism>
<proteinExistence type="predicted"/>
<dbReference type="KEGG" id="deo:CAY53_02445"/>
<name>A0A2L1GLC2_9BACT</name>
<dbReference type="EMBL" id="CP021255">
    <property type="protein sequence ID" value="AVD70475.1"/>
    <property type="molecule type" value="Genomic_DNA"/>
</dbReference>
<dbReference type="RefSeq" id="WP_104935779.1">
    <property type="nucleotide sequence ID" value="NZ_CP021255.1"/>
</dbReference>